<feature type="transmembrane region" description="Helical" evidence="2">
    <location>
        <begin position="40"/>
        <end position="59"/>
    </location>
</feature>
<feature type="coiled-coil region" evidence="1">
    <location>
        <begin position="152"/>
        <end position="305"/>
    </location>
</feature>
<keyword evidence="2" id="KW-0472">Membrane</keyword>
<evidence type="ECO:0000256" key="2">
    <source>
        <dbReference type="SAM" id="Phobius"/>
    </source>
</evidence>
<gene>
    <name evidence="3" type="ORF">AKN88_08395</name>
</gene>
<evidence type="ECO:0000313" key="3">
    <source>
        <dbReference type="EMBL" id="AKX59944.1"/>
    </source>
</evidence>
<organism evidence="3 4">
    <name type="scientific">Thiopseudomonas alkaliphila</name>
    <dbReference type="NCBI Taxonomy" id="1697053"/>
    <lineage>
        <taxon>Bacteria</taxon>
        <taxon>Pseudomonadati</taxon>
        <taxon>Pseudomonadota</taxon>
        <taxon>Gammaproteobacteria</taxon>
        <taxon>Pseudomonadales</taxon>
        <taxon>Pseudomonadaceae</taxon>
        <taxon>Thiopseudomonas</taxon>
    </lineage>
</organism>
<keyword evidence="2" id="KW-0812">Transmembrane</keyword>
<name>A0A0K1XFB1_9GAMM</name>
<accession>A0A0K1XFB1</accession>
<reference evidence="3 4" key="1">
    <citation type="journal article" date="2015" name="Genome Announc.">
        <title>Genome Sequences of Oblitimonas alkaliphila gen. nov. sp. nov. (Proposed), a Novel Bacterium of the Pseudomonadaceae Family.</title>
        <authorList>
            <person name="Lauer A.C."/>
            <person name="Nicholson A.C."/>
            <person name="Humrighouse B.W."/>
            <person name="Emery B."/>
            <person name="Drobish A."/>
            <person name="Juieng P."/>
            <person name="Loparev V."/>
            <person name="McQuiston J.R."/>
        </authorList>
    </citation>
    <scope>NUCLEOTIDE SEQUENCE [LARGE SCALE GENOMIC DNA]</scope>
    <source>
        <strain evidence="3 4">E5571</strain>
    </source>
</reference>
<evidence type="ECO:0000313" key="4">
    <source>
        <dbReference type="Proteomes" id="UP000063953"/>
    </source>
</evidence>
<evidence type="ECO:0000256" key="1">
    <source>
        <dbReference type="SAM" id="Coils"/>
    </source>
</evidence>
<sequence>MHKDTAPIDPIIGELTTRELADIGPGLSSQWSRGGTKKRGVYWLAGGLILISVCIGFYWQQQSIKQLKQYLLKAEKITQQRHAVDEEQFALTIQQATAKLQLLTSHLKQLKQQFVMQGQQYTVMQRELTLLKNQQAEHASLGISLSKLKQPFAELKAEQLEIQKKLAQLQQLYEQQQTEQKSKQEAMQELADSLSRQQLLLSELKRQQTTLSVDIADFSSSHVEQQALVNRILKIEQQLEKALQESQSHADLASLKADNLWLKMELEQLQAQHKKSLDLEKVIMKQEFDAYKRQFNRRLSELERNQ</sequence>
<keyword evidence="4" id="KW-1185">Reference proteome</keyword>
<dbReference type="Proteomes" id="UP000063953">
    <property type="component" value="Chromosome"/>
</dbReference>
<keyword evidence="1" id="KW-0175">Coiled coil</keyword>
<keyword evidence="2" id="KW-1133">Transmembrane helix</keyword>
<proteinExistence type="predicted"/>
<protein>
    <submittedName>
        <fullName evidence="3">Uncharacterized protein</fullName>
    </submittedName>
</protein>
<dbReference type="AlphaFoldDB" id="A0A0K1XFB1"/>
<dbReference type="EMBL" id="CP012365">
    <property type="protein sequence ID" value="AKX59944.1"/>
    <property type="molecule type" value="Genomic_DNA"/>
</dbReference>